<dbReference type="EMBL" id="RXMA01000051">
    <property type="protein sequence ID" value="RTR12757.1"/>
    <property type="molecule type" value="Genomic_DNA"/>
</dbReference>
<reference evidence="1 2" key="1">
    <citation type="submission" date="2018-12" db="EMBL/GenBank/DDBJ databases">
        <authorList>
            <person name="Yang Y."/>
        </authorList>
    </citation>
    <scope>NUCLEOTIDE SEQUENCE [LARGE SCALE GENOMIC DNA]</scope>
    <source>
        <strain evidence="1 2">L-25-5w-1</strain>
    </source>
</reference>
<evidence type="ECO:0000313" key="2">
    <source>
        <dbReference type="Proteomes" id="UP000277007"/>
    </source>
</evidence>
<name>A0A3S0KUB6_9PROT</name>
<proteinExistence type="predicted"/>
<dbReference type="AlphaFoldDB" id="A0A3S0KUB6"/>
<sequence>MKATETDLCDVIKTSPRVIRPIDQRASSWTGWDGRPLWGGILRAGASPDRRGRVLGSVVSIPGKPPSPDDPPDAVGLVRQSFDMQFGIGATP</sequence>
<evidence type="ECO:0000313" key="1">
    <source>
        <dbReference type="EMBL" id="RTR12757.1"/>
    </source>
</evidence>
<protein>
    <submittedName>
        <fullName evidence="1">Uncharacterized protein</fullName>
    </submittedName>
</protein>
<accession>A0A3S0KUB6</accession>
<dbReference type="Proteomes" id="UP000277007">
    <property type="component" value="Unassembled WGS sequence"/>
</dbReference>
<gene>
    <name evidence="1" type="ORF">EJ903_25265</name>
</gene>
<organism evidence="1 2">
    <name type="scientific">Azospirillum griseum</name>
    <dbReference type="NCBI Taxonomy" id="2496639"/>
    <lineage>
        <taxon>Bacteria</taxon>
        <taxon>Pseudomonadati</taxon>
        <taxon>Pseudomonadota</taxon>
        <taxon>Alphaproteobacteria</taxon>
        <taxon>Rhodospirillales</taxon>
        <taxon>Azospirillaceae</taxon>
        <taxon>Azospirillum</taxon>
    </lineage>
</organism>
<keyword evidence="2" id="KW-1185">Reference proteome</keyword>
<comment type="caution">
    <text evidence="1">The sequence shown here is derived from an EMBL/GenBank/DDBJ whole genome shotgun (WGS) entry which is preliminary data.</text>
</comment>
<dbReference type="OrthoDB" id="9798761at2"/>
<dbReference type="RefSeq" id="WP_126620648.1">
    <property type="nucleotide sequence ID" value="NZ_JBHUCY010000065.1"/>
</dbReference>